<feature type="binding site" description="in other chain" evidence="10">
    <location>
        <position position="102"/>
    </location>
    <ligand>
        <name>L-methionine</name>
        <dbReference type="ChEBI" id="CHEBI:57844"/>
        <note>ligand shared between two neighboring subunits</note>
    </ligand>
</feature>
<evidence type="ECO:0000256" key="7">
    <source>
        <dbReference type="ARBA" id="ARBA00022840"/>
    </source>
</evidence>
<feature type="domain" description="S-adenosylmethionine synthetase central" evidence="14">
    <location>
        <begin position="118"/>
        <end position="233"/>
    </location>
</feature>
<dbReference type="OrthoDB" id="9801686at2"/>
<dbReference type="InterPro" id="IPR002133">
    <property type="entry name" value="S-AdoMet_synthetase"/>
</dbReference>
<dbReference type="SUPFAM" id="SSF55973">
    <property type="entry name" value="S-adenosylmethionine synthetase"/>
    <property type="match status" value="3"/>
</dbReference>
<feature type="binding site" description="in other chain" evidence="10">
    <location>
        <position position="58"/>
    </location>
    <ligand>
        <name>L-methionine</name>
        <dbReference type="ChEBI" id="CHEBI:57844"/>
        <note>ligand shared between two neighboring subunits</note>
    </ligand>
</feature>
<dbReference type="GO" id="GO:0005737">
    <property type="term" value="C:cytoplasm"/>
    <property type="evidence" value="ECO:0007669"/>
    <property type="project" value="UniProtKB-SubCell"/>
</dbReference>
<name>A0A1Y5RJV5_9PROT</name>
<feature type="binding site" description="in other chain" evidence="10">
    <location>
        <begin position="247"/>
        <end position="248"/>
    </location>
    <ligand>
        <name>ATP</name>
        <dbReference type="ChEBI" id="CHEBI:30616"/>
        <note>ligand shared between two neighboring subunits</note>
    </ligand>
</feature>
<dbReference type="Gene3D" id="3.30.300.10">
    <property type="match status" value="3"/>
</dbReference>
<comment type="subunit">
    <text evidence="10">Homotetramer; dimer of dimers.</text>
</comment>
<evidence type="ECO:0000259" key="13">
    <source>
        <dbReference type="Pfam" id="PF00438"/>
    </source>
</evidence>
<feature type="binding site" evidence="10">
    <location>
        <position position="45"/>
    </location>
    <ligand>
        <name>K(+)</name>
        <dbReference type="ChEBI" id="CHEBI:29103"/>
    </ligand>
</feature>
<dbReference type="Pfam" id="PF02772">
    <property type="entry name" value="S-AdoMet_synt_M"/>
    <property type="match status" value="1"/>
</dbReference>
<feature type="binding site" evidence="10">
    <location>
        <position position="19"/>
    </location>
    <ligand>
        <name>Mg(2+)</name>
        <dbReference type="ChEBI" id="CHEBI:18420"/>
    </ligand>
</feature>
<keyword evidence="5 10" id="KW-0479">Metal-binding</keyword>
<dbReference type="InterPro" id="IPR022628">
    <property type="entry name" value="S-AdoMet_synt_N"/>
</dbReference>
<feature type="binding site" evidence="10">
    <location>
        <position position="268"/>
    </location>
    <ligand>
        <name>ATP</name>
        <dbReference type="ChEBI" id="CHEBI:30616"/>
        <note>ligand shared between two neighboring subunits</note>
    </ligand>
</feature>
<dbReference type="Pfam" id="PF02773">
    <property type="entry name" value="S-AdoMet_synt_C"/>
    <property type="match status" value="1"/>
</dbReference>
<dbReference type="GO" id="GO:0004478">
    <property type="term" value="F:methionine adenosyltransferase activity"/>
    <property type="evidence" value="ECO:0007669"/>
    <property type="project" value="UniProtKB-UniRule"/>
</dbReference>
<dbReference type="InterPro" id="IPR022636">
    <property type="entry name" value="S-AdoMet_synthetase_sfam"/>
</dbReference>
<evidence type="ECO:0000256" key="11">
    <source>
        <dbReference type="RuleBase" id="RU000542"/>
    </source>
</evidence>
<keyword evidence="8 10" id="KW-0460">Magnesium</keyword>
<keyword evidence="6 10" id="KW-0547">Nucleotide-binding</keyword>
<comment type="cofactor">
    <cofactor evidence="10">
        <name>Mg(2+)</name>
        <dbReference type="ChEBI" id="CHEBI:18420"/>
    </cofactor>
    <text evidence="10">Binds 2 divalent ions per subunit.</text>
</comment>
<feature type="binding site" description="in other chain" evidence="10">
    <location>
        <position position="17"/>
    </location>
    <ligand>
        <name>ATP</name>
        <dbReference type="ChEBI" id="CHEBI:30616"/>
        <note>ligand shared between two neighboring subunits</note>
    </ligand>
</feature>
<evidence type="ECO:0000256" key="4">
    <source>
        <dbReference type="ARBA" id="ARBA00022679"/>
    </source>
</evidence>
<keyword evidence="7 10" id="KW-0067">ATP-binding</keyword>
<evidence type="ECO:0000256" key="10">
    <source>
        <dbReference type="HAMAP-Rule" id="MF_00086"/>
    </source>
</evidence>
<dbReference type="GO" id="GO:0006730">
    <property type="term" value="P:one-carbon metabolic process"/>
    <property type="evidence" value="ECO:0007669"/>
    <property type="project" value="UniProtKB-KW"/>
</dbReference>
<evidence type="ECO:0000256" key="12">
    <source>
        <dbReference type="RuleBase" id="RU004462"/>
    </source>
</evidence>
<comment type="cofactor">
    <cofactor evidence="10">
        <name>K(+)</name>
        <dbReference type="ChEBI" id="CHEBI:29103"/>
    </cofactor>
    <text evidence="10">Binds 1 potassium ion per subunit.</text>
</comment>
<feature type="binding site" evidence="10">
    <location>
        <position position="264"/>
    </location>
    <ligand>
        <name>ATP</name>
        <dbReference type="ChEBI" id="CHEBI:30616"/>
        <note>ligand shared between two neighboring subunits</note>
    </ligand>
</feature>
<feature type="domain" description="S-adenosylmethionine synthetase C-terminal" evidence="15">
    <location>
        <begin position="235"/>
        <end position="377"/>
    </location>
</feature>
<comment type="pathway">
    <text evidence="1 10">Amino-acid biosynthesis; S-adenosyl-L-methionine biosynthesis; S-adenosyl-L-methionine from L-methionine: step 1/1.</text>
</comment>
<evidence type="ECO:0000313" key="16">
    <source>
        <dbReference type="EMBL" id="SLN19224.1"/>
    </source>
</evidence>
<evidence type="ECO:0000259" key="14">
    <source>
        <dbReference type="Pfam" id="PF02772"/>
    </source>
</evidence>
<evidence type="ECO:0000256" key="5">
    <source>
        <dbReference type="ARBA" id="ARBA00022723"/>
    </source>
</evidence>
<evidence type="ECO:0000256" key="8">
    <source>
        <dbReference type="ARBA" id="ARBA00022842"/>
    </source>
</evidence>
<dbReference type="UniPathway" id="UPA00315">
    <property type="reaction ID" value="UER00080"/>
</dbReference>
<feature type="binding site" evidence="10">
    <location>
        <position position="241"/>
    </location>
    <ligand>
        <name>L-methionine</name>
        <dbReference type="ChEBI" id="CHEBI:57844"/>
        <note>ligand shared between two neighboring subunits</note>
    </ligand>
</feature>
<feature type="binding site" evidence="10">
    <location>
        <position position="241"/>
    </location>
    <ligand>
        <name>ATP</name>
        <dbReference type="ChEBI" id="CHEBI:30616"/>
        <note>ligand shared between two neighboring subunits</note>
    </ligand>
</feature>
<feature type="binding site" description="in other chain" evidence="10">
    <location>
        <begin position="167"/>
        <end position="169"/>
    </location>
    <ligand>
        <name>ATP</name>
        <dbReference type="ChEBI" id="CHEBI:30616"/>
        <note>ligand shared between two neighboring subunits</note>
    </ligand>
</feature>
<dbReference type="NCBIfam" id="TIGR01034">
    <property type="entry name" value="metK"/>
    <property type="match status" value="1"/>
</dbReference>
<feature type="region of interest" description="Flexible loop" evidence="10">
    <location>
        <begin position="102"/>
        <end position="112"/>
    </location>
</feature>
<dbReference type="Proteomes" id="UP000193200">
    <property type="component" value="Unassembled WGS sequence"/>
</dbReference>
<dbReference type="AlphaFoldDB" id="A0A1Y5RJV5"/>
<dbReference type="InterPro" id="IPR022631">
    <property type="entry name" value="ADOMET_SYNTHASE_CS"/>
</dbReference>
<organism evidence="16 17">
    <name type="scientific">Oceanibacterium hippocampi</name>
    <dbReference type="NCBI Taxonomy" id="745714"/>
    <lineage>
        <taxon>Bacteria</taxon>
        <taxon>Pseudomonadati</taxon>
        <taxon>Pseudomonadota</taxon>
        <taxon>Alphaproteobacteria</taxon>
        <taxon>Sneathiellales</taxon>
        <taxon>Sneathiellaceae</taxon>
        <taxon>Oceanibacterium</taxon>
    </lineage>
</organism>
<feature type="domain" description="S-adenosylmethionine synthetase N-terminal" evidence="13">
    <location>
        <begin position="6"/>
        <end position="104"/>
    </location>
</feature>
<evidence type="ECO:0000313" key="17">
    <source>
        <dbReference type="Proteomes" id="UP000193200"/>
    </source>
</evidence>
<dbReference type="PROSITE" id="PS00377">
    <property type="entry name" value="ADOMET_SYNTHASE_2"/>
    <property type="match status" value="1"/>
</dbReference>
<evidence type="ECO:0000256" key="3">
    <source>
        <dbReference type="ARBA" id="ARBA00022563"/>
    </source>
</evidence>
<dbReference type="GO" id="GO:0005524">
    <property type="term" value="F:ATP binding"/>
    <property type="evidence" value="ECO:0007669"/>
    <property type="project" value="UniProtKB-UniRule"/>
</dbReference>
<accession>A0A1Y5RJV5</accession>
<feature type="binding site" description="in other chain" evidence="10">
    <location>
        <begin position="232"/>
        <end position="233"/>
    </location>
    <ligand>
        <name>ATP</name>
        <dbReference type="ChEBI" id="CHEBI:30616"/>
        <note>ligand shared between two neighboring subunits</note>
    </ligand>
</feature>
<evidence type="ECO:0000256" key="9">
    <source>
        <dbReference type="ARBA" id="ARBA00022958"/>
    </source>
</evidence>
<dbReference type="GO" id="GO:0006556">
    <property type="term" value="P:S-adenosylmethionine biosynthetic process"/>
    <property type="evidence" value="ECO:0007669"/>
    <property type="project" value="UniProtKB-UniRule"/>
</dbReference>
<comment type="similarity">
    <text evidence="2 10 12">Belongs to the AdoMet synthase family.</text>
</comment>
<evidence type="ECO:0000256" key="1">
    <source>
        <dbReference type="ARBA" id="ARBA00005224"/>
    </source>
</evidence>
<dbReference type="InterPro" id="IPR022630">
    <property type="entry name" value="S-AdoMet_synt_C"/>
</dbReference>
<dbReference type="PIRSF" id="PIRSF000497">
    <property type="entry name" value="MAT"/>
    <property type="match status" value="1"/>
</dbReference>
<keyword evidence="4 10" id="KW-0808">Transferase</keyword>
<dbReference type="FunCoup" id="A0A1Y5RJV5">
    <property type="interactions" value="590"/>
</dbReference>
<protein>
    <recommendedName>
        <fullName evidence="10">S-adenosylmethionine synthase</fullName>
        <shortName evidence="10">AdoMet synthase</shortName>
        <ecNumber evidence="10">2.5.1.6</ecNumber>
    </recommendedName>
    <alternativeName>
        <fullName evidence="10">MAT</fullName>
    </alternativeName>
    <alternativeName>
        <fullName evidence="10">Methionine adenosyltransferase</fullName>
    </alternativeName>
</protein>
<keyword evidence="10" id="KW-0963">Cytoplasm</keyword>
<evidence type="ECO:0000256" key="2">
    <source>
        <dbReference type="ARBA" id="ARBA00009685"/>
    </source>
</evidence>
<comment type="function">
    <text evidence="10">Catalyzes the formation of S-adenosylmethionine (AdoMet) from methionine and ATP. The overall synthetic reaction is composed of two sequential steps, AdoMet formation and the subsequent tripolyphosphate hydrolysis which occurs prior to release of AdoMet from the enzyme.</text>
</comment>
<dbReference type="RefSeq" id="WP_085883446.1">
    <property type="nucleotide sequence ID" value="NZ_FWFR01000001.1"/>
</dbReference>
<dbReference type="InterPro" id="IPR022629">
    <property type="entry name" value="S-AdoMet_synt_central"/>
</dbReference>
<dbReference type="GO" id="GO:0000287">
    <property type="term" value="F:magnesium ion binding"/>
    <property type="evidence" value="ECO:0007669"/>
    <property type="project" value="UniProtKB-UniRule"/>
</dbReference>
<dbReference type="Pfam" id="PF00438">
    <property type="entry name" value="S-AdoMet_synt_N"/>
    <property type="match status" value="1"/>
</dbReference>
<reference evidence="16 17" key="1">
    <citation type="submission" date="2017-03" db="EMBL/GenBank/DDBJ databases">
        <authorList>
            <person name="Afonso C.L."/>
            <person name="Miller P.J."/>
            <person name="Scott M.A."/>
            <person name="Spackman E."/>
            <person name="Goraichik I."/>
            <person name="Dimitrov K.M."/>
            <person name="Suarez D.L."/>
            <person name="Swayne D.E."/>
        </authorList>
    </citation>
    <scope>NUCLEOTIDE SEQUENCE [LARGE SCALE GENOMIC DNA]</scope>
    <source>
        <strain evidence="16 17">CECT 7691</strain>
    </source>
</reference>
<dbReference type="CDD" id="cd18079">
    <property type="entry name" value="S-AdoMet_synt"/>
    <property type="match status" value="1"/>
</dbReference>
<dbReference type="InParanoid" id="A0A1Y5RJV5"/>
<dbReference type="EMBL" id="FWFR01000001">
    <property type="protein sequence ID" value="SLN19224.1"/>
    <property type="molecule type" value="Genomic_DNA"/>
</dbReference>
<comment type="catalytic activity">
    <reaction evidence="10">
        <text>L-methionine + ATP + H2O = S-adenosyl-L-methionine + phosphate + diphosphate</text>
        <dbReference type="Rhea" id="RHEA:21080"/>
        <dbReference type="ChEBI" id="CHEBI:15377"/>
        <dbReference type="ChEBI" id="CHEBI:30616"/>
        <dbReference type="ChEBI" id="CHEBI:33019"/>
        <dbReference type="ChEBI" id="CHEBI:43474"/>
        <dbReference type="ChEBI" id="CHEBI:57844"/>
        <dbReference type="ChEBI" id="CHEBI:59789"/>
        <dbReference type="EC" id="2.5.1.6"/>
    </reaction>
</comment>
<comment type="subcellular location">
    <subcellularLocation>
        <location evidence="10 11">Cytoplasm</location>
    </subcellularLocation>
</comment>
<dbReference type="HAMAP" id="MF_00086">
    <property type="entry name" value="S_AdoMet_synth1"/>
    <property type="match status" value="1"/>
</dbReference>
<keyword evidence="17" id="KW-1185">Reference proteome</keyword>
<sequence>MRRSSYLFTSESVSEGHPDKVCDRISDEVVDAFLAADPQSRVACETLTTTNRIVIAGETRGPASVSHEVITELARNAVREIGYEQEGFHWKNAAVEIYLHGQSADIAQGVDAAGNKDEGAGDQGIMFGFAVQETEEYMPAPIFYAHRILKRLAEVRHSGEQPHLAPDSKSQVTLAYENGKPVRATSVVVSTQHDKAVSQDEIREIVRKYVLEVLPDGWMCDEENFYVNPTGKFIIGGPDGDAGLTGRKIIVDTYGGAAPHGGGAFSGKDPTKVDRSAAYATRYLAKNIVAAGMAEKCTIQLAYAIGVAKPLALYVDLNGADTVDPARLETVLQDMVDLSPRGIREHLSLNRPIYARTSAYGHFGRAPEDDGGFSWERLDLVDALKRHFA</sequence>
<keyword evidence="3 10" id="KW-0554">One-carbon metabolism</keyword>
<dbReference type="EC" id="2.5.1.6" evidence="10"/>
<evidence type="ECO:0000259" key="15">
    <source>
        <dbReference type="Pfam" id="PF02773"/>
    </source>
</evidence>
<gene>
    <name evidence="10 16" type="primary">metK</name>
    <name evidence="16" type="ORF">OCH7691_00431</name>
</gene>
<keyword evidence="9 10" id="KW-0630">Potassium</keyword>
<dbReference type="PROSITE" id="PS00376">
    <property type="entry name" value="ADOMET_SYNTHASE_1"/>
    <property type="match status" value="1"/>
</dbReference>
<evidence type="ECO:0000256" key="6">
    <source>
        <dbReference type="ARBA" id="ARBA00022741"/>
    </source>
</evidence>
<proteinExistence type="inferred from homology"/>
<dbReference type="PANTHER" id="PTHR11964">
    <property type="entry name" value="S-ADENOSYLMETHIONINE SYNTHETASE"/>
    <property type="match status" value="1"/>
</dbReference>
<dbReference type="FunFam" id="3.30.300.10:FF:000003">
    <property type="entry name" value="S-adenosylmethionine synthase"/>
    <property type="match status" value="1"/>
</dbReference>
<feature type="binding site" description="in other chain" evidence="10">
    <location>
        <position position="272"/>
    </location>
    <ligand>
        <name>L-methionine</name>
        <dbReference type="ChEBI" id="CHEBI:57844"/>
        <note>ligand shared between two neighboring subunits</note>
    </ligand>
</feature>